<name>A0AAX3MVF3_9BACL</name>
<dbReference type="InterPro" id="IPR046909">
    <property type="entry name" value="cREC_REC"/>
</dbReference>
<dbReference type="AlphaFoldDB" id="A0AAX3MVF3"/>
<gene>
    <name evidence="2" type="ORF">PUW23_16390</name>
    <name evidence="3" type="ORF">PUW25_16215</name>
</gene>
<feature type="domain" description="Cyclic-phosphate processing Receiver" evidence="1">
    <location>
        <begin position="1"/>
        <end position="84"/>
    </location>
</feature>
<evidence type="ECO:0000313" key="5">
    <source>
        <dbReference type="Proteomes" id="UP001221519"/>
    </source>
</evidence>
<dbReference type="Proteomes" id="UP001221519">
    <property type="component" value="Chromosome"/>
</dbReference>
<keyword evidence="2" id="KW-0132">Cell division</keyword>
<dbReference type="RefSeq" id="WP_205052814.1">
    <property type="nucleotide sequence ID" value="NZ_CP118101.1"/>
</dbReference>
<protein>
    <submittedName>
        <fullName evidence="2">Cell division protein FtsJ</fullName>
    </submittedName>
</protein>
<dbReference type="Proteomes" id="UP001220962">
    <property type="component" value="Chromosome"/>
</dbReference>
<evidence type="ECO:0000313" key="4">
    <source>
        <dbReference type="Proteomes" id="UP001220962"/>
    </source>
</evidence>
<accession>A0AAX3MVF3</accession>
<dbReference type="GO" id="GO:0051301">
    <property type="term" value="P:cell division"/>
    <property type="evidence" value="ECO:0007669"/>
    <property type="project" value="UniProtKB-KW"/>
</dbReference>
<evidence type="ECO:0000313" key="2">
    <source>
        <dbReference type="EMBL" id="WDH81106.1"/>
    </source>
</evidence>
<evidence type="ECO:0000313" key="3">
    <source>
        <dbReference type="EMBL" id="WDI00821.1"/>
    </source>
</evidence>
<keyword evidence="2" id="KW-0131">Cell cycle</keyword>
<reference evidence="2 5" key="1">
    <citation type="submission" date="2023-02" db="EMBL/GenBank/DDBJ databases">
        <title>Pathogen: clinical or host-associated sample.</title>
        <authorList>
            <person name="Hergert J."/>
            <person name="Casey R."/>
            <person name="Wagner J."/>
            <person name="Young E.L."/>
            <person name="Oakeson K.F."/>
        </authorList>
    </citation>
    <scope>NUCLEOTIDE SEQUENCE</scope>
    <source>
        <strain evidence="3 5">2022CK-00829</strain>
        <strain evidence="2">2022CK-00830</strain>
    </source>
</reference>
<sequence length="113" mass="12915">MNIFLDDYRACPPGFTLARDAEECKLLLNEYGVNILSLDYDLGYDKPTGLEIASFIVERNVYPEKIYLHTSSDYGRRAMYELLYSNKPEDVEVHNGPIPYELLASISGTVRQD</sequence>
<keyword evidence="5" id="KW-1185">Reference proteome</keyword>
<dbReference type="Pfam" id="PF20274">
    <property type="entry name" value="cREC_REC"/>
    <property type="match status" value="1"/>
</dbReference>
<evidence type="ECO:0000259" key="1">
    <source>
        <dbReference type="Pfam" id="PF20274"/>
    </source>
</evidence>
<organism evidence="2 4">
    <name type="scientific">Paenibacillus urinalis</name>
    <dbReference type="NCBI Taxonomy" id="521520"/>
    <lineage>
        <taxon>Bacteria</taxon>
        <taxon>Bacillati</taxon>
        <taxon>Bacillota</taxon>
        <taxon>Bacilli</taxon>
        <taxon>Bacillales</taxon>
        <taxon>Paenibacillaceae</taxon>
        <taxon>Paenibacillus</taxon>
    </lineage>
</organism>
<proteinExistence type="predicted"/>
<dbReference type="EMBL" id="CP118108">
    <property type="protein sequence ID" value="WDI00821.1"/>
    <property type="molecule type" value="Genomic_DNA"/>
</dbReference>
<dbReference type="EMBL" id="CP118101">
    <property type="protein sequence ID" value="WDH81106.1"/>
    <property type="molecule type" value="Genomic_DNA"/>
</dbReference>